<accession>A0A1G2D3Y5</accession>
<evidence type="ECO:0000313" key="2">
    <source>
        <dbReference type="Proteomes" id="UP000177996"/>
    </source>
</evidence>
<organism evidence="1 2">
    <name type="scientific">Candidatus Lloydbacteria bacterium RIFCSPHIGHO2_02_FULL_50_13</name>
    <dbReference type="NCBI Taxonomy" id="1798661"/>
    <lineage>
        <taxon>Bacteria</taxon>
        <taxon>Candidatus Lloydiibacteriota</taxon>
    </lineage>
</organism>
<proteinExistence type="predicted"/>
<sequence>MFFETQEENARLKEFYDKALEEVGLQHRYITRSDWKFVVGHEVTKKIERRQSFLGFSWTTKNEVVVGHFVVEPVRLPFKLPLAPNKQRNKLHVVVVEKDALQAVRTFCEKFEKHFDIPAFYEVR</sequence>
<name>A0A1G2D3Y5_9BACT</name>
<dbReference type="AlphaFoldDB" id="A0A1G2D3Y5"/>
<gene>
    <name evidence="1" type="ORF">A3D65_01025</name>
</gene>
<protein>
    <submittedName>
        <fullName evidence="1">Uncharacterized protein</fullName>
    </submittedName>
</protein>
<evidence type="ECO:0000313" key="1">
    <source>
        <dbReference type="EMBL" id="OGZ08299.1"/>
    </source>
</evidence>
<dbReference type="EMBL" id="MHLL01000038">
    <property type="protein sequence ID" value="OGZ08299.1"/>
    <property type="molecule type" value="Genomic_DNA"/>
</dbReference>
<dbReference type="STRING" id="1798661.A3D65_01025"/>
<dbReference type="Proteomes" id="UP000177996">
    <property type="component" value="Unassembled WGS sequence"/>
</dbReference>
<reference evidence="1 2" key="1">
    <citation type="journal article" date="2016" name="Nat. Commun.">
        <title>Thousands of microbial genomes shed light on interconnected biogeochemical processes in an aquifer system.</title>
        <authorList>
            <person name="Anantharaman K."/>
            <person name="Brown C.T."/>
            <person name="Hug L.A."/>
            <person name="Sharon I."/>
            <person name="Castelle C.J."/>
            <person name="Probst A.J."/>
            <person name="Thomas B.C."/>
            <person name="Singh A."/>
            <person name="Wilkins M.J."/>
            <person name="Karaoz U."/>
            <person name="Brodie E.L."/>
            <person name="Williams K.H."/>
            <person name="Hubbard S.S."/>
            <person name="Banfield J.F."/>
        </authorList>
    </citation>
    <scope>NUCLEOTIDE SEQUENCE [LARGE SCALE GENOMIC DNA]</scope>
</reference>
<comment type="caution">
    <text evidence="1">The sequence shown here is derived from an EMBL/GenBank/DDBJ whole genome shotgun (WGS) entry which is preliminary data.</text>
</comment>